<keyword evidence="1 2" id="KW-0812">Transmembrane</keyword>
<evidence type="ECO:0000313" key="3">
    <source>
        <dbReference type="Proteomes" id="UP000028828"/>
    </source>
</evidence>
<dbReference type="EMBL" id="AEYI02000986">
    <property type="protein sequence ID" value="KFG42845.1"/>
    <property type="molecule type" value="Genomic_DNA"/>
</dbReference>
<gene>
    <name evidence="2" type="ORF">TGP89_225555</name>
</gene>
<dbReference type="VEuPathDB" id="ToxoDB:TGP89_225555"/>
<dbReference type="Proteomes" id="UP000028828">
    <property type="component" value="Unassembled WGS sequence"/>
</dbReference>
<dbReference type="OrthoDB" id="328082at2759"/>
<protein>
    <submittedName>
        <fullName evidence="2">Putative transmembrane protein</fullName>
    </submittedName>
</protein>
<proteinExistence type="predicted"/>
<feature type="transmembrane region" description="Helical" evidence="1">
    <location>
        <begin position="20"/>
        <end position="39"/>
    </location>
</feature>
<organism evidence="2 3">
    <name type="scientific">Toxoplasma gondii p89</name>
    <dbReference type="NCBI Taxonomy" id="943119"/>
    <lineage>
        <taxon>Eukaryota</taxon>
        <taxon>Sar</taxon>
        <taxon>Alveolata</taxon>
        <taxon>Apicomplexa</taxon>
        <taxon>Conoidasida</taxon>
        <taxon>Coccidia</taxon>
        <taxon>Eucoccidiorida</taxon>
        <taxon>Eimeriorina</taxon>
        <taxon>Sarcocystidae</taxon>
        <taxon>Toxoplasma</taxon>
    </lineage>
</organism>
<comment type="caution">
    <text evidence="2">The sequence shown here is derived from an EMBL/GenBank/DDBJ whole genome shotgun (WGS) entry which is preliminary data.</text>
</comment>
<dbReference type="AlphaFoldDB" id="A0A086KEM7"/>
<reference evidence="2 3" key="1">
    <citation type="submission" date="2014-03" db="EMBL/GenBank/DDBJ databases">
        <authorList>
            <person name="Sibley D."/>
            <person name="Venepally P."/>
            <person name="Karamycheva S."/>
            <person name="Hadjithomas M."/>
            <person name="Khan A."/>
            <person name="Brunk B."/>
            <person name="Roos D."/>
            <person name="Caler E."/>
            <person name="Lorenzi H."/>
        </authorList>
    </citation>
    <scope>NUCLEOTIDE SEQUENCE [LARGE SCALE GENOMIC DNA]</scope>
    <source>
        <strain evidence="3">p89</strain>
    </source>
</reference>
<sequence>MAGPTGLRFVLHEVRQFVPPWVPLGIIGIPVFANMYGMIKFKHLSFFNNKPNENASKFGGDAGSEGH</sequence>
<evidence type="ECO:0000313" key="2">
    <source>
        <dbReference type="EMBL" id="KFG42845.1"/>
    </source>
</evidence>
<keyword evidence="1" id="KW-1133">Transmembrane helix</keyword>
<evidence type="ECO:0000256" key="1">
    <source>
        <dbReference type="SAM" id="Phobius"/>
    </source>
</evidence>
<keyword evidence="1" id="KW-0472">Membrane</keyword>
<name>A0A086KEM7_TOXGO</name>
<accession>A0A086KEM7</accession>